<dbReference type="EMBL" id="AMFJ01000624">
    <property type="protein sequence ID" value="EKE26953.1"/>
    <property type="molecule type" value="Genomic_DNA"/>
</dbReference>
<sequence length="131" mass="16105">MTNSVNWYPTEDQNKKNIKLRHLKFCWTSRIIFLNYRKCIENKGLEYYYKLYLAKFEQQEENWKKTKKLSFETFSSDKYVDKVISMYCNYFSDTNSDYKEMGILEKIDFVYWDLIDDAEKIWSDVIMNKLN</sequence>
<evidence type="ECO:0000313" key="1">
    <source>
        <dbReference type="EMBL" id="EKE26953.1"/>
    </source>
</evidence>
<organism evidence="1">
    <name type="scientific">uncultured bacterium</name>
    <name type="common">gcode 4</name>
    <dbReference type="NCBI Taxonomy" id="1234023"/>
    <lineage>
        <taxon>Bacteria</taxon>
        <taxon>environmental samples</taxon>
    </lineage>
</organism>
<accession>K2FVG1</accession>
<proteinExistence type="predicted"/>
<comment type="caution">
    <text evidence="1">The sequence shown here is derived from an EMBL/GenBank/DDBJ whole genome shotgun (WGS) entry which is preliminary data.</text>
</comment>
<name>K2FVG1_9BACT</name>
<protein>
    <submittedName>
        <fullName evidence="1">Uncharacterized protein</fullName>
    </submittedName>
</protein>
<gene>
    <name evidence="1" type="ORF">ACD_4C00108G0002</name>
</gene>
<dbReference type="AlphaFoldDB" id="K2FVG1"/>
<reference evidence="1" key="1">
    <citation type="journal article" date="2012" name="Science">
        <title>Fermentation, hydrogen, and sulfur metabolism in multiple uncultivated bacterial phyla.</title>
        <authorList>
            <person name="Wrighton K.C."/>
            <person name="Thomas B.C."/>
            <person name="Sharon I."/>
            <person name="Miller C.S."/>
            <person name="Castelle C.J."/>
            <person name="VerBerkmoes N.C."/>
            <person name="Wilkins M.J."/>
            <person name="Hettich R.L."/>
            <person name="Lipton M.S."/>
            <person name="Williams K.H."/>
            <person name="Long P.E."/>
            <person name="Banfield J.F."/>
        </authorList>
    </citation>
    <scope>NUCLEOTIDE SEQUENCE [LARGE SCALE GENOMIC DNA]</scope>
</reference>